<name>A0ABM4CTV6_HYDVU</name>
<dbReference type="PANTHER" id="PTHR33395">
    <property type="entry name" value="TRANSCRIPTASE, PUTATIVE-RELATED-RELATED"/>
    <property type="match status" value="1"/>
</dbReference>
<dbReference type="GeneID" id="136086793"/>
<keyword evidence="1" id="KW-1185">Reference proteome</keyword>
<gene>
    <name evidence="2" type="primary">LOC136086793</name>
</gene>
<organism evidence="1 2">
    <name type="scientific">Hydra vulgaris</name>
    <name type="common">Hydra</name>
    <name type="synonym">Hydra attenuata</name>
    <dbReference type="NCBI Taxonomy" id="6087"/>
    <lineage>
        <taxon>Eukaryota</taxon>
        <taxon>Metazoa</taxon>
        <taxon>Cnidaria</taxon>
        <taxon>Hydrozoa</taxon>
        <taxon>Hydroidolina</taxon>
        <taxon>Anthoathecata</taxon>
        <taxon>Aplanulata</taxon>
        <taxon>Hydridae</taxon>
        <taxon>Hydra</taxon>
    </lineage>
</organism>
<evidence type="ECO:0000313" key="2">
    <source>
        <dbReference type="RefSeq" id="XP_065665355.1"/>
    </source>
</evidence>
<dbReference type="Proteomes" id="UP001652625">
    <property type="component" value="Chromosome 11"/>
</dbReference>
<proteinExistence type="predicted"/>
<dbReference type="PANTHER" id="PTHR33395:SF22">
    <property type="entry name" value="REVERSE TRANSCRIPTASE DOMAIN-CONTAINING PROTEIN"/>
    <property type="match status" value="1"/>
</dbReference>
<sequence length="189" mass="21647">MAETNISNILNMSHRDDILLTNDIDPDCKCLTETWFQNGDDSNSNVYLWGYKSIHQAIKKDIGGEVIEIIIPGKTFKSFFKKTHSVMNEFVISLDELRTALNLLKTNKIRGIDEINAIVLKSVFDIIELPLLTIFNLSLKTGVFPDQLKIARVVPIYKNYDNSLASNYRPISILSCFSKLLERIMYNRL</sequence>
<reference evidence="2" key="1">
    <citation type="submission" date="2025-08" db="UniProtKB">
        <authorList>
            <consortium name="RefSeq"/>
        </authorList>
    </citation>
    <scope>IDENTIFICATION</scope>
</reference>
<protein>
    <submittedName>
        <fullName evidence="2">Uncharacterized protein LOC136086793</fullName>
    </submittedName>
</protein>
<dbReference type="RefSeq" id="XP_065665355.1">
    <property type="nucleotide sequence ID" value="XM_065809283.1"/>
</dbReference>
<accession>A0ABM4CTV6</accession>
<evidence type="ECO:0000313" key="1">
    <source>
        <dbReference type="Proteomes" id="UP001652625"/>
    </source>
</evidence>